<dbReference type="Proteomes" id="UP001153555">
    <property type="component" value="Unassembled WGS sequence"/>
</dbReference>
<feature type="region of interest" description="Disordered" evidence="2">
    <location>
        <begin position="567"/>
        <end position="622"/>
    </location>
</feature>
<evidence type="ECO:0000313" key="4">
    <source>
        <dbReference type="Proteomes" id="UP001153555"/>
    </source>
</evidence>
<dbReference type="EMBL" id="CACSLK010030184">
    <property type="protein sequence ID" value="CAA0836450.1"/>
    <property type="molecule type" value="Genomic_DNA"/>
</dbReference>
<dbReference type="AlphaFoldDB" id="A0A9N7NRX4"/>
<sequence length="700" mass="80257">MSWLRSAVNRAVEVGGNRNLSRVVRSYADTVVNQAGQAVVGGAKLFQDRIGARNFQNYKLAVKQLEEVSVSCRGIERVQLLRRWLVALKEIERLKEDIKSENLDKSGESCDPQQRPNVVMYYDPDIGEPMNFRDIFLRSQALEGITLSLILEEPIQEELILLQQIFRLCLLGDKEAQDVTVNYVQELANAFTNYNEEILTKREELLQYAQDAIAGLKVDAEIVRIDSEVSNIHKKLDEMKNQLPFSDGGEKSSDKAADTSTENLKEALEHFKLCSRLEELLLQKKLIKNWDSPAAHSKKIDKLKVLSESLASSALKAEKRISDNRMQKEEALKFRVNKTSEMSQLEKELTAEIKDLQNKKDELEDELKKVTTALTSAHARLRNAQEERDQFDEASSQIIQHFKLKDDELSRSVASYRAEAEVCNKFVNFLDTTWVFQSLHADQKEKRVNDELERHEEYFVDWTISFLTTEKDEVASSISTIRDIVENLKGLYGIPTTDEKDDKVNARKTLEEQYHTQINKLTTTFGVVDSIKNHFSTQEDEDSSGRKPNVKVNELLDELERVKSEYESIKRPRLQHEPPPVPDEVVPPQPKLRAPRIPFLSPRPSPDEKTELISTQSGSENEAQRRISLGFSPNIALPLVRSRSANNDANYNRPLDAETQFSKLKFELELDEGHSRRSSMDILDWEFDEHVEKEPKKSVQ</sequence>
<feature type="compositionally biased region" description="Basic and acidic residues" evidence="2">
    <location>
        <begin position="567"/>
        <end position="576"/>
    </location>
</feature>
<name>A0A9N7NRX4_STRHE</name>
<accession>A0A9N7NRX4</accession>
<feature type="compositionally biased region" description="Pro residues" evidence="2">
    <location>
        <begin position="577"/>
        <end position="590"/>
    </location>
</feature>
<evidence type="ECO:0000256" key="1">
    <source>
        <dbReference type="SAM" id="Coils"/>
    </source>
</evidence>
<evidence type="ECO:0000256" key="2">
    <source>
        <dbReference type="SAM" id="MobiDB-lite"/>
    </source>
</evidence>
<keyword evidence="1" id="KW-0175">Coiled coil</keyword>
<dbReference type="OrthoDB" id="2019255at2759"/>
<dbReference type="PANTHER" id="PTHR34121:SF8">
    <property type="match status" value="1"/>
</dbReference>
<feature type="coiled-coil region" evidence="1">
    <location>
        <begin position="339"/>
        <end position="394"/>
    </location>
</feature>
<feature type="compositionally biased region" description="Polar residues" evidence="2">
    <location>
        <begin position="612"/>
        <end position="621"/>
    </location>
</feature>
<comment type="caution">
    <text evidence="3">The sequence shown here is derived from an EMBL/GenBank/DDBJ whole genome shotgun (WGS) entry which is preliminary data.</text>
</comment>
<dbReference type="PANTHER" id="PTHR34121">
    <property type="entry name" value="MYOSIN-11"/>
    <property type="match status" value="1"/>
</dbReference>
<evidence type="ECO:0000313" key="3">
    <source>
        <dbReference type="EMBL" id="CAA0836450.1"/>
    </source>
</evidence>
<organism evidence="3 4">
    <name type="scientific">Striga hermonthica</name>
    <name type="common">Purple witchweed</name>
    <name type="synonym">Buchnera hermonthica</name>
    <dbReference type="NCBI Taxonomy" id="68872"/>
    <lineage>
        <taxon>Eukaryota</taxon>
        <taxon>Viridiplantae</taxon>
        <taxon>Streptophyta</taxon>
        <taxon>Embryophyta</taxon>
        <taxon>Tracheophyta</taxon>
        <taxon>Spermatophyta</taxon>
        <taxon>Magnoliopsida</taxon>
        <taxon>eudicotyledons</taxon>
        <taxon>Gunneridae</taxon>
        <taxon>Pentapetalae</taxon>
        <taxon>asterids</taxon>
        <taxon>lamiids</taxon>
        <taxon>Lamiales</taxon>
        <taxon>Orobanchaceae</taxon>
        <taxon>Buchnereae</taxon>
        <taxon>Striga</taxon>
    </lineage>
</organism>
<proteinExistence type="predicted"/>
<gene>
    <name evidence="3" type="ORF">SHERM_03539</name>
</gene>
<keyword evidence="4" id="KW-1185">Reference proteome</keyword>
<protein>
    <submittedName>
        <fullName evidence="3">Uncharacterized protein</fullName>
    </submittedName>
</protein>
<reference evidence="3" key="1">
    <citation type="submission" date="2019-12" db="EMBL/GenBank/DDBJ databases">
        <authorList>
            <person name="Scholes J."/>
        </authorList>
    </citation>
    <scope>NUCLEOTIDE SEQUENCE</scope>
</reference>
<feature type="coiled-coil region" evidence="1">
    <location>
        <begin position="184"/>
        <end position="242"/>
    </location>
</feature>